<keyword evidence="1" id="KW-0833">Ubl conjugation pathway</keyword>
<evidence type="ECO:0000256" key="3">
    <source>
        <dbReference type="SAM" id="MobiDB-lite"/>
    </source>
</evidence>
<evidence type="ECO:0000256" key="1">
    <source>
        <dbReference type="ARBA" id="ARBA00022786"/>
    </source>
</evidence>
<dbReference type="SUPFAM" id="SSF54001">
    <property type="entry name" value="Cysteine proteinases"/>
    <property type="match status" value="1"/>
</dbReference>
<feature type="compositionally biased region" description="Polar residues" evidence="3">
    <location>
        <begin position="450"/>
        <end position="465"/>
    </location>
</feature>
<name>A0A4V3WKV8_CAMSN</name>
<dbReference type="Pfam" id="PF00443">
    <property type="entry name" value="UCH"/>
    <property type="match status" value="1"/>
</dbReference>
<dbReference type="InterPro" id="IPR038765">
    <property type="entry name" value="Papain-like_cys_pep_sf"/>
</dbReference>
<dbReference type="AlphaFoldDB" id="A0A4V3WKV8"/>
<reference evidence="5 6" key="1">
    <citation type="journal article" date="2018" name="Proc. Natl. Acad. Sci. U.S.A.">
        <title>Draft genome sequence of Camellia sinensis var. sinensis provides insights into the evolution of the tea genome and tea quality.</title>
        <authorList>
            <person name="Wei C."/>
            <person name="Yang H."/>
            <person name="Wang S."/>
            <person name="Zhao J."/>
            <person name="Liu C."/>
            <person name="Gao L."/>
            <person name="Xia E."/>
            <person name="Lu Y."/>
            <person name="Tai Y."/>
            <person name="She G."/>
            <person name="Sun J."/>
            <person name="Cao H."/>
            <person name="Tong W."/>
            <person name="Gao Q."/>
            <person name="Li Y."/>
            <person name="Deng W."/>
            <person name="Jiang X."/>
            <person name="Wang W."/>
            <person name="Chen Q."/>
            <person name="Zhang S."/>
            <person name="Li H."/>
            <person name="Wu J."/>
            <person name="Wang P."/>
            <person name="Li P."/>
            <person name="Shi C."/>
            <person name="Zheng F."/>
            <person name="Jian J."/>
            <person name="Huang B."/>
            <person name="Shan D."/>
            <person name="Shi M."/>
            <person name="Fang C."/>
            <person name="Yue Y."/>
            <person name="Li F."/>
            <person name="Li D."/>
            <person name="Wei S."/>
            <person name="Han B."/>
            <person name="Jiang C."/>
            <person name="Yin Y."/>
            <person name="Xia T."/>
            <person name="Zhang Z."/>
            <person name="Bennetzen J.L."/>
            <person name="Zhao S."/>
            <person name="Wan X."/>
        </authorList>
    </citation>
    <scope>NUCLEOTIDE SEQUENCE [LARGE SCALE GENOMIC DNA]</scope>
    <source>
        <strain evidence="6">cv. Shuchazao</strain>
        <tissue evidence="5">Leaf</tissue>
    </source>
</reference>
<dbReference type="GO" id="GO:0004843">
    <property type="term" value="F:cysteine-type deubiquitinase activity"/>
    <property type="evidence" value="ECO:0007669"/>
    <property type="project" value="InterPro"/>
</dbReference>
<gene>
    <name evidence="5" type="ORF">TEA_021179</name>
</gene>
<dbReference type="PANTHER" id="PTHR22975:SF9">
    <property type="entry name" value="ECHINUS SPLICE FORM 3"/>
    <property type="match status" value="1"/>
</dbReference>
<evidence type="ECO:0000313" key="6">
    <source>
        <dbReference type="Proteomes" id="UP000306102"/>
    </source>
</evidence>
<dbReference type="InterPro" id="IPR052398">
    <property type="entry name" value="Ubiquitin_hydrolase_53/54"/>
</dbReference>
<evidence type="ECO:0000313" key="5">
    <source>
        <dbReference type="EMBL" id="THG02337.1"/>
    </source>
</evidence>
<dbReference type="PROSITE" id="PS50235">
    <property type="entry name" value="USP_3"/>
    <property type="match status" value="1"/>
</dbReference>
<feature type="domain" description="USP" evidence="4">
    <location>
        <begin position="383"/>
        <end position="602"/>
    </location>
</feature>
<dbReference type="Gene3D" id="3.90.70.10">
    <property type="entry name" value="Cysteine proteinases"/>
    <property type="match status" value="1"/>
</dbReference>
<evidence type="ECO:0000256" key="2">
    <source>
        <dbReference type="ARBA" id="ARBA00022801"/>
    </source>
</evidence>
<dbReference type="InterPro" id="IPR001394">
    <property type="entry name" value="Peptidase_C19_UCH"/>
</dbReference>
<sequence>MSEVVEALKPLPNLKDMASSSYYFQTMQADRSSPNARNGLRTHVGSFSRNGQQHPRRLLHTRSGLTTLVDMPLNSFPSTIAEKAFELKSFMCPLGINDFPMTNADHIKEEAANRELLTVANDARAGGPAEGAHLHIVRLSDARSSLDLIKEAKSGDSNGDSTTIGFGALPHQKSLHRSSYTSSCIRILVLKMAVTDAGHQVVGSFLSESLQQQFSKLLASVMRILNVMQASTLDYQFIILPLLKSFMRELFEVLVNKDTKKKADAAREALLSEIELEPKKKKNFESKKKNKNQRKNKDPKVTQGDDLYVPQEETEEQVQEEELKHEIEHDVEERKLEEKLEYQRQIAEEDKHTNLAKQNKHAVASIAEEVEEMDVACATDLGSGLRNVGENNCFINVIVQSLWHLRTFRGKFLRRSTPAHAHIKDPCIVCELHGIFTALREAKEGDDAASPTTSRIAQSKWQDGNFQGHDHPNELLKRDIREKHQNSRGDCSKRNILHCILSTPPHVHNSWENLEEPAHKISATLGSLSTKIDIGVIYEGLDPGNTHYLISMVCYGLEHYICFVYNRAKENWILYDDDKVKNTMEKSKFIRKLGNILHVQQRLDTSFLDKYIHEYLRDTYGIIAPSGWESLVPKSWPTWDVYCRFEADMKKDRSDTNSNRLQSVKT</sequence>
<feature type="region of interest" description="Disordered" evidence="3">
    <location>
        <begin position="443"/>
        <end position="469"/>
    </location>
</feature>
<accession>A0A4V3WKV8</accession>
<proteinExistence type="predicted"/>
<feature type="region of interest" description="Disordered" evidence="3">
    <location>
        <begin position="282"/>
        <end position="319"/>
    </location>
</feature>
<comment type="caution">
    <text evidence="5">The sequence shown here is derived from an EMBL/GenBank/DDBJ whole genome shotgun (WGS) entry which is preliminary data.</text>
</comment>
<dbReference type="EMBL" id="SDRB02011217">
    <property type="protein sequence ID" value="THG02337.1"/>
    <property type="molecule type" value="Genomic_DNA"/>
</dbReference>
<keyword evidence="2" id="KW-0378">Hydrolase</keyword>
<evidence type="ECO:0000259" key="4">
    <source>
        <dbReference type="PROSITE" id="PS50235"/>
    </source>
</evidence>
<dbReference type="Proteomes" id="UP000306102">
    <property type="component" value="Unassembled WGS sequence"/>
</dbReference>
<feature type="region of interest" description="Disordered" evidence="3">
    <location>
        <begin position="30"/>
        <end position="55"/>
    </location>
</feature>
<dbReference type="GO" id="GO:0016579">
    <property type="term" value="P:protein deubiquitination"/>
    <property type="evidence" value="ECO:0007669"/>
    <property type="project" value="InterPro"/>
</dbReference>
<dbReference type="PANTHER" id="PTHR22975">
    <property type="entry name" value="UBIQUITIN SPECIFIC PROTEINASE"/>
    <property type="match status" value="1"/>
</dbReference>
<dbReference type="InterPro" id="IPR028889">
    <property type="entry name" value="USP"/>
</dbReference>
<protein>
    <recommendedName>
        <fullName evidence="4">USP domain-containing protein</fullName>
    </recommendedName>
</protein>
<keyword evidence="6" id="KW-1185">Reference proteome</keyword>
<organism evidence="5 6">
    <name type="scientific">Camellia sinensis var. sinensis</name>
    <name type="common">China tea</name>
    <dbReference type="NCBI Taxonomy" id="542762"/>
    <lineage>
        <taxon>Eukaryota</taxon>
        <taxon>Viridiplantae</taxon>
        <taxon>Streptophyta</taxon>
        <taxon>Embryophyta</taxon>
        <taxon>Tracheophyta</taxon>
        <taxon>Spermatophyta</taxon>
        <taxon>Magnoliopsida</taxon>
        <taxon>eudicotyledons</taxon>
        <taxon>Gunneridae</taxon>
        <taxon>Pentapetalae</taxon>
        <taxon>asterids</taxon>
        <taxon>Ericales</taxon>
        <taxon>Theaceae</taxon>
        <taxon>Camellia</taxon>
    </lineage>
</organism>